<evidence type="ECO:0000313" key="3">
    <source>
        <dbReference type="Proteomes" id="UP001589610"/>
    </source>
</evidence>
<evidence type="ECO:0008006" key="4">
    <source>
        <dbReference type="Google" id="ProtNLM"/>
    </source>
</evidence>
<feature type="transmembrane region" description="Helical" evidence="1">
    <location>
        <begin position="40"/>
        <end position="58"/>
    </location>
</feature>
<evidence type="ECO:0000256" key="1">
    <source>
        <dbReference type="SAM" id="Phobius"/>
    </source>
</evidence>
<keyword evidence="3" id="KW-1185">Reference proteome</keyword>
<name>A0ABV5TBF9_9ACTN</name>
<keyword evidence="1" id="KW-0472">Membrane</keyword>
<proteinExistence type="predicted"/>
<keyword evidence="1" id="KW-1133">Transmembrane helix</keyword>
<dbReference type="Proteomes" id="UP001589610">
    <property type="component" value="Unassembled WGS sequence"/>
</dbReference>
<organism evidence="2 3">
    <name type="scientific">Streptosporangium vulgare</name>
    <dbReference type="NCBI Taxonomy" id="46190"/>
    <lineage>
        <taxon>Bacteria</taxon>
        <taxon>Bacillati</taxon>
        <taxon>Actinomycetota</taxon>
        <taxon>Actinomycetes</taxon>
        <taxon>Streptosporangiales</taxon>
        <taxon>Streptosporangiaceae</taxon>
        <taxon>Streptosporangium</taxon>
    </lineage>
</organism>
<comment type="caution">
    <text evidence="2">The sequence shown here is derived from an EMBL/GenBank/DDBJ whole genome shotgun (WGS) entry which is preliminary data.</text>
</comment>
<dbReference type="EMBL" id="JBHMBS010000004">
    <property type="protein sequence ID" value="MFB9675765.1"/>
    <property type="molecule type" value="Genomic_DNA"/>
</dbReference>
<evidence type="ECO:0000313" key="2">
    <source>
        <dbReference type="EMBL" id="MFB9675765.1"/>
    </source>
</evidence>
<reference evidence="2 3" key="1">
    <citation type="submission" date="2024-09" db="EMBL/GenBank/DDBJ databases">
        <authorList>
            <person name="Sun Q."/>
            <person name="Mori K."/>
        </authorList>
    </citation>
    <scope>NUCLEOTIDE SEQUENCE [LARGE SCALE GENOMIC DNA]</scope>
    <source>
        <strain evidence="2 3">JCM 3028</strain>
    </source>
</reference>
<sequence length="65" mass="6911">MKTWLPIGLGVLLVLAGGLWALQGLGYVGGSSMSGAREWFWIGLATLAVGLVLAVSAFRRGRRPR</sequence>
<protein>
    <recommendedName>
        <fullName evidence="4">DUF3309 domain-containing protein</fullName>
    </recommendedName>
</protein>
<accession>A0ABV5TBF9</accession>
<gene>
    <name evidence="2" type="ORF">ACFFRH_09730</name>
</gene>
<dbReference type="RefSeq" id="WP_344745126.1">
    <property type="nucleotide sequence ID" value="NZ_BAAAWW010000059.1"/>
</dbReference>
<keyword evidence="1" id="KW-0812">Transmembrane</keyword>